<name>A0ABD2LT48_9BILA</name>
<dbReference type="SUPFAM" id="SSF54695">
    <property type="entry name" value="POZ domain"/>
    <property type="match status" value="1"/>
</dbReference>
<keyword evidence="3" id="KW-1185">Reference proteome</keyword>
<sequence>MSDVDTLADRMKRLLSTGVDADVHALFEENEPIEMPDVDIEAFKTMLTFIYTDDLSGVNGDNAIDVLYAVKKYNLPTLVKACVGIPVAKLENVFIAFAKARLLIEKALRWADVQCAQNGKECFGTHRREMLGMALYKIRFPIIHKDYFNISKQAKNMLPQSRFNIQTGVCLRVSAALKRFALLELRYLGLVLGSLRQPTCTWFHSSDKPTHCSDVKQWKPEVP</sequence>
<dbReference type="InterPro" id="IPR000210">
    <property type="entry name" value="BTB/POZ_dom"/>
</dbReference>
<comment type="caution">
    <text evidence="2">The sequence shown here is derived from an EMBL/GenBank/DDBJ whole genome shotgun (WGS) entry which is preliminary data.</text>
</comment>
<dbReference type="Gene3D" id="3.30.710.10">
    <property type="entry name" value="Potassium Channel Kv1.1, Chain A"/>
    <property type="match status" value="1"/>
</dbReference>
<dbReference type="EMBL" id="JBICBT010000279">
    <property type="protein sequence ID" value="KAL3118410.1"/>
    <property type="molecule type" value="Genomic_DNA"/>
</dbReference>
<dbReference type="Proteomes" id="UP001620626">
    <property type="component" value="Unassembled WGS sequence"/>
</dbReference>
<organism evidence="2 3">
    <name type="scientific">Heterodera trifolii</name>
    <dbReference type="NCBI Taxonomy" id="157864"/>
    <lineage>
        <taxon>Eukaryota</taxon>
        <taxon>Metazoa</taxon>
        <taxon>Ecdysozoa</taxon>
        <taxon>Nematoda</taxon>
        <taxon>Chromadorea</taxon>
        <taxon>Rhabditida</taxon>
        <taxon>Tylenchina</taxon>
        <taxon>Tylenchomorpha</taxon>
        <taxon>Tylenchoidea</taxon>
        <taxon>Heteroderidae</taxon>
        <taxon>Heteroderinae</taxon>
        <taxon>Heterodera</taxon>
    </lineage>
</organism>
<dbReference type="PANTHER" id="PTHR45774:SF3">
    <property type="entry name" value="BTB (POZ) DOMAIN-CONTAINING 2B-RELATED"/>
    <property type="match status" value="1"/>
</dbReference>
<accession>A0ABD2LT48</accession>
<dbReference type="InterPro" id="IPR011333">
    <property type="entry name" value="SKP1/BTB/POZ_sf"/>
</dbReference>
<proteinExistence type="predicted"/>
<evidence type="ECO:0000313" key="3">
    <source>
        <dbReference type="Proteomes" id="UP001620626"/>
    </source>
</evidence>
<dbReference type="AlphaFoldDB" id="A0ABD2LT48"/>
<protein>
    <recommendedName>
        <fullName evidence="1">BTB domain-containing protein</fullName>
    </recommendedName>
</protein>
<dbReference type="Pfam" id="PF00651">
    <property type="entry name" value="BTB"/>
    <property type="match status" value="1"/>
</dbReference>
<gene>
    <name evidence="2" type="ORF">niasHT_003550</name>
</gene>
<dbReference type="PANTHER" id="PTHR45774">
    <property type="entry name" value="BTB/POZ DOMAIN-CONTAINING"/>
    <property type="match status" value="1"/>
</dbReference>
<evidence type="ECO:0000259" key="1">
    <source>
        <dbReference type="Pfam" id="PF00651"/>
    </source>
</evidence>
<reference evidence="2 3" key="1">
    <citation type="submission" date="2024-10" db="EMBL/GenBank/DDBJ databases">
        <authorList>
            <person name="Kim D."/>
        </authorList>
    </citation>
    <scope>NUCLEOTIDE SEQUENCE [LARGE SCALE GENOMIC DNA]</scope>
    <source>
        <strain evidence="2">BH-2024</strain>
    </source>
</reference>
<feature type="domain" description="BTB" evidence="1">
    <location>
        <begin position="28"/>
        <end position="83"/>
    </location>
</feature>
<evidence type="ECO:0000313" key="2">
    <source>
        <dbReference type="EMBL" id="KAL3118410.1"/>
    </source>
</evidence>